<evidence type="ECO:0000256" key="1">
    <source>
        <dbReference type="SAM" id="MobiDB-lite"/>
    </source>
</evidence>
<feature type="region of interest" description="Disordered" evidence="1">
    <location>
        <begin position="88"/>
        <end position="110"/>
    </location>
</feature>
<organism evidence="2 3">
    <name type="scientific">Halorubellus litoreus</name>
    <dbReference type="NCBI Taxonomy" id="755308"/>
    <lineage>
        <taxon>Archaea</taxon>
        <taxon>Methanobacteriati</taxon>
        <taxon>Methanobacteriota</taxon>
        <taxon>Stenosarchaea group</taxon>
        <taxon>Halobacteria</taxon>
        <taxon>Halobacteriales</taxon>
        <taxon>Halorubellaceae</taxon>
        <taxon>Halorubellus</taxon>
    </lineage>
</organism>
<evidence type="ECO:0000313" key="2">
    <source>
        <dbReference type="EMBL" id="MFC6953179.1"/>
    </source>
</evidence>
<protein>
    <recommendedName>
        <fullName evidence="4">SnoaL-like domain-containing protein</fullName>
    </recommendedName>
</protein>
<sequence>MSAEDAVLDYYEALRRGEPLYPYFRESPDTWKAAISTTYDGYDAVAEALREQTRTTTDWTVGSDGPSVVEREDWASFHDDVSLAWTRTPADDDRAAARNDGGAATRDEDAAARHEFETRWSGTLVEHDDEWLFLELHVSAPTAV</sequence>
<gene>
    <name evidence="2" type="ORF">ACFQGB_09920</name>
</gene>
<reference evidence="2 3" key="1">
    <citation type="journal article" date="2019" name="Int. J. Syst. Evol. Microbiol.">
        <title>The Global Catalogue of Microorganisms (GCM) 10K type strain sequencing project: providing services to taxonomists for standard genome sequencing and annotation.</title>
        <authorList>
            <consortium name="The Broad Institute Genomics Platform"/>
            <consortium name="The Broad Institute Genome Sequencing Center for Infectious Disease"/>
            <person name="Wu L."/>
            <person name="Ma J."/>
        </authorList>
    </citation>
    <scope>NUCLEOTIDE SEQUENCE [LARGE SCALE GENOMIC DNA]</scope>
    <source>
        <strain evidence="2 3">GX26</strain>
    </source>
</reference>
<keyword evidence="3" id="KW-1185">Reference proteome</keyword>
<evidence type="ECO:0000313" key="3">
    <source>
        <dbReference type="Proteomes" id="UP001596395"/>
    </source>
</evidence>
<dbReference type="RefSeq" id="WP_336350144.1">
    <property type="nucleotide sequence ID" value="NZ_JAZAQL010000002.1"/>
</dbReference>
<dbReference type="SUPFAM" id="SSF54427">
    <property type="entry name" value="NTF2-like"/>
    <property type="match status" value="1"/>
</dbReference>
<accession>A0ABD5VCL4</accession>
<proteinExistence type="predicted"/>
<name>A0ABD5VCL4_9EURY</name>
<dbReference type="EMBL" id="JBHSXN010000002">
    <property type="protein sequence ID" value="MFC6953179.1"/>
    <property type="molecule type" value="Genomic_DNA"/>
</dbReference>
<comment type="caution">
    <text evidence="2">The sequence shown here is derived from an EMBL/GenBank/DDBJ whole genome shotgun (WGS) entry which is preliminary data.</text>
</comment>
<dbReference type="Proteomes" id="UP001596395">
    <property type="component" value="Unassembled WGS sequence"/>
</dbReference>
<evidence type="ECO:0008006" key="4">
    <source>
        <dbReference type="Google" id="ProtNLM"/>
    </source>
</evidence>
<dbReference type="AlphaFoldDB" id="A0ABD5VCL4"/>
<dbReference type="InterPro" id="IPR032710">
    <property type="entry name" value="NTF2-like_dom_sf"/>
</dbReference>